<feature type="domain" description="MPN" evidence="8">
    <location>
        <begin position="97"/>
        <end position="219"/>
    </location>
</feature>
<evidence type="ECO:0000256" key="6">
    <source>
        <dbReference type="ARBA" id="ARBA00023049"/>
    </source>
</evidence>
<evidence type="ECO:0000256" key="2">
    <source>
        <dbReference type="ARBA" id="ARBA00022670"/>
    </source>
</evidence>
<dbReference type="Gene3D" id="3.40.140.10">
    <property type="entry name" value="Cytidine Deaminase, domain 2"/>
    <property type="match status" value="1"/>
</dbReference>
<dbReference type="NCBIfam" id="TIGR00608">
    <property type="entry name" value="radc"/>
    <property type="match status" value="1"/>
</dbReference>
<reference evidence="9 12" key="1">
    <citation type="submission" date="2019-10" db="EMBL/GenBank/DDBJ databases">
        <authorList>
            <person name="Irmler S."/>
            <person name="Berthoud H."/>
            <person name="Roetschi A."/>
            <person name="Arias E."/>
            <person name="Shani N."/>
            <person name="Wuethrich D."/>
            <person name="Bruggmann R."/>
        </authorList>
    </citation>
    <scope>NUCLEOTIDE SEQUENCE [LARGE SCALE GENOMIC DNA]</scope>
    <source>
        <strain evidence="9 12">FAM13073</strain>
    </source>
</reference>
<dbReference type="GO" id="GO:0006508">
    <property type="term" value="P:proteolysis"/>
    <property type="evidence" value="ECO:0007669"/>
    <property type="project" value="UniProtKB-KW"/>
</dbReference>
<dbReference type="PANTHER" id="PTHR30471:SF3">
    <property type="entry name" value="UPF0758 PROTEIN YEES-RELATED"/>
    <property type="match status" value="1"/>
</dbReference>
<evidence type="ECO:0000313" key="9">
    <source>
        <dbReference type="EMBL" id="KAF0412885.1"/>
    </source>
</evidence>
<dbReference type="PANTHER" id="PTHR30471">
    <property type="entry name" value="DNA REPAIR PROTEIN RADC"/>
    <property type="match status" value="1"/>
</dbReference>
<evidence type="ECO:0000313" key="10">
    <source>
        <dbReference type="EMBL" id="MBF7127867.1"/>
    </source>
</evidence>
<dbReference type="GO" id="GO:0046872">
    <property type="term" value="F:metal ion binding"/>
    <property type="evidence" value="ECO:0007669"/>
    <property type="project" value="UniProtKB-KW"/>
</dbReference>
<dbReference type="EMBL" id="JADOFV010000004">
    <property type="protein sequence ID" value="MBF7127867.1"/>
    <property type="molecule type" value="Genomic_DNA"/>
</dbReference>
<sequence>MEIQDEAKAKLKKVGAENLSNEELVRAFLDSFGQSQKINQLTNHFWDTIGDIAGYGLLSQNEKRKIFKNLPDATVALEAGIELGRRIQKQPIHLLGKVLGSAQLGQMMVSRFQKEPQEHLLVLCLDTKNQIKREIVVFKGGLNSAEVHPREIMVEVLRVSANSFVLIHNHPSGNIEPSTNDLAFTKKMKKVGDLMGIRLIDHLIVGDQSYWSAAEKRFI</sequence>
<dbReference type="PROSITE" id="PS01302">
    <property type="entry name" value="UPF0758"/>
    <property type="match status" value="1"/>
</dbReference>
<keyword evidence="2" id="KW-0645">Protease</keyword>
<keyword evidence="4" id="KW-0378">Hydrolase</keyword>
<organism evidence="10 13">
    <name type="scientific">Pediococcus pentosaceus</name>
    <dbReference type="NCBI Taxonomy" id="1255"/>
    <lineage>
        <taxon>Bacteria</taxon>
        <taxon>Bacillati</taxon>
        <taxon>Bacillota</taxon>
        <taxon>Bacilli</taxon>
        <taxon>Lactobacillales</taxon>
        <taxon>Lactobacillaceae</taxon>
        <taxon>Pediococcus</taxon>
    </lineage>
</organism>
<dbReference type="Proteomes" id="UP000472573">
    <property type="component" value="Unassembled WGS sequence"/>
</dbReference>
<dbReference type="Proteomes" id="UP001214131">
    <property type="component" value="Chromosome"/>
</dbReference>
<keyword evidence="12" id="KW-1185">Reference proteome</keyword>
<dbReference type="RefSeq" id="WP_056979389.1">
    <property type="nucleotide sequence ID" value="NZ_BEWQ01000005.1"/>
</dbReference>
<dbReference type="CDD" id="cd08071">
    <property type="entry name" value="MPN_DUF2466"/>
    <property type="match status" value="1"/>
</dbReference>
<reference evidence="10" key="4">
    <citation type="submission" date="2020-11" db="EMBL/GenBank/DDBJ databases">
        <title>Antibiotic susceptibility profiles of Pediococcus pentosaceus from various origins and their implications for the safety assessment of strains with food-technology applications.</title>
        <authorList>
            <person name="Shani N."/>
            <person name="Oberhaensli S."/>
            <person name="Arias E."/>
        </authorList>
    </citation>
    <scope>NUCLEOTIDE SEQUENCE</scope>
    <source>
        <strain evidence="10">FAM 19164</strain>
    </source>
</reference>
<evidence type="ECO:0000313" key="14">
    <source>
        <dbReference type="Proteomes" id="UP001214131"/>
    </source>
</evidence>
<evidence type="ECO:0000313" key="11">
    <source>
        <dbReference type="EMBL" id="WEA57053.1"/>
    </source>
</evidence>
<comment type="similarity">
    <text evidence="1 7">Belongs to the UPF0758 family.</text>
</comment>
<evidence type="ECO:0000256" key="1">
    <source>
        <dbReference type="ARBA" id="ARBA00010243"/>
    </source>
</evidence>
<dbReference type="Proteomes" id="UP000743107">
    <property type="component" value="Unassembled WGS sequence"/>
</dbReference>
<accession>A0A0R2HH66</accession>
<dbReference type="InterPro" id="IPR037518">
    <property type="entry name" value="MPN"/>
</dbReference>
<dbReference type="EMBL" id="WENB01000004">
    <property type="protein sequence ID" value="KAF0412885.1"/>
    <property type="molecule type" value="Genomic_DNA"/>
</dbReference>
<dbReference type="Pfam" id="PF04002">
    <property type="entry name" value="RadC"/>
    <property type="match status" value="1"/>
</dbReference>
<protein>
    <submittedName>
        <fullName evidence="10">DNA repair protein RadC</fullName>
    </submittedName>
</protein>
<evidence type="ECO:0000313" key="12">
    <source>
        <dbReference type="Proteomes" id="UP000472573"/>
    </source>
</evidence>
<keyword evidence="3" id="KW-0479">Metal-binding</keyword>
<gene>
    <name evidence="10" type="primary">radC</name>
    <name evidence="9" type="ORF">GBO79_07025</name>
    <name evidence="10" type="ORF">ITQ97_08655</name>
    <name evidence="11" type="ORF">PWB86_07610</name>
</gene>
<name>A0A0R2HH66_PEDPE</name>
<keyword evidence="6" id="KW-0482">Metalloprotease</keyword>
<reference evidence="11 14" key="5">
    <citation type="submission" date="2023-02" db="EMBL/GenBank/DDBJ databases">
        <title>Comparative genomics and fermentation flavor characterization of five lactic acid bacteria reveal flavor biosynthesis metabolic pathways in fermented muskmelon puree.</title>
        <authorList>
            <person name="Yuan L."/>
            <person name="Li M."/>
            <person name="Xu X."/>
            <person name="Lao F."/>
            <person name="Wu J."/>
        </authorList>
    </citation>
    <scope>NUCLEOTIDE SEQUENCE [LARGE SCALE GENOMIC DNA]</scope>
    <source>
        <strain evidence="11 14">Ca-4</strain>
    </source>
</reference>
<evidence type="ECO:0000259" key="8">
    <source>
        <dbReference type="PROSITE" id="PS50249"/>
    </source>
</evidence>
<dbReference type="AlphaFoldDB" id="A0A0R2HH66"/>
<dbReference type="InterPro" id="IPR001405">
    <property type="entry name" value="UPF0758"/>
</dbReference>
<evidence type="ECO:0000256" key="3">
    <source>
        <dbReference type="ARBA" id="ARBA00022723"/>
    </source>
</evidence>
<dbReference type="InterPro" id="IPR020891">
    <property type="entry name" value="UPF0758_CS"/>
</dbReference>
<dbReference type="GO" id="GO:0008237">
    <property type="term" value="F:metallopeptidase activity"/>
    <property type="evidence" value="ECO:0007669"/>
    <property type="project" value="UniProtKB-KW"/>
</dbReference>
<reference evidence="12" key="3">
    <citation type="submission" date="2020-03" db="EMBL/GenBank/DDBJ databases">
        <title>SpeciesPrimer: A bioinformatics pipeline dedicated to the design of qPCR primers for the quantification of bacterial species.</title>
        <authorList>
            <person name="Dreier M."/>
            <person name="Berthoud H."/>
            <person name="Shani N."/>
            <person name="Wechsler D."/>
            <person name="Junier P."/>
        </authorList>
    </citation>
    <scope>NUCLEOTIDE SEQUENCE [LARGE SCALE GENOMIC DNA]</scope>
    <source>
        <strain evidence="12">FAM13073</strain>
    </source>
</reference>
<evidence type="ECO:0000256" key="4">
    <source>
        <dbReference type="ARBA" id="ARBA00022801"/>
    </source>
</evidence>
<evidence type="ECO:0000256" key="5">
    <source>
        <dbReference type="ARBA" id="ARBA00022833"/>
    </source>
</evidence>
<dbReference type="InterPro" id="IPR025657">
    <property type="entry name" value="RadC_JAB"/>
</dbReference>
<evidence type="ECO:0000256" key="7">
    <source>
        <dbReference type="RuleBase" id="RU003797"/>
    </source>
</evidence>
<dbReference type="EMBL" id="CP118739">
    <property type="protein sequence ID" value="WEA57053.1"/>
    <property type="molecule type" value="Genomic_DNA"/>
</dbReference>
<reference evidence="9" key="2">
    <citation type="submission" date="2019-12" db="EMBL/GenBank/DDBJ databases">
        <title>SpeciesPrimer: A bioinformatics pipeline dedicated to the design of qPCR primers for the quantification of bacterial species.</title>
        <authorList>
            <person name="Dreier M."/>
            <person name="Berthoud H."/>
            <person name="Shani N."/>
            <person name="Wechsler D."/>
            <person name="Junier P."/>
        </authorList>
    </citation>
    <scope>NUCLEOTIDE SEQUENCE</scope>
    <source>
        <strain evidence="9">FAM13073</strain>
    </source>
</reference>
<proteinExistence type="inferred from homology"/>
<dbReference type="PROSITE" id="PS50249">
    <property type="entry name" value="MPN"/>
    <property type="match status" value="1"/>
</dbReference>
<evidence type="ECO:0000313" key="13">
    <source>
        <dbReference type="Proteomes" id="UP000743107"/>
    </source>
</evidence>
<keyword evidence="5" id="KW-0862">Zinc</keyword>